<evidence type="ECO:0008006" key="3">
    <source>
        <dbReference type="Google" id="ProtNLM"/>
    </source>
</evidence>
<evidence type="ECO:0000313" key="1">
    <source>
        <dbReference type="EMBL" id="MBL0386736.1"/>
    </source>
</evidence>
<name>A0ABS1J8Y5_9BACL</name>
<evidence type="ECO:0000313" key="2">
    <source>
        <dbReference type="Proteomes" id="UP000602284"/>
    </source>
</evidence>
<proteinExistence type="predicted"/>
<accession>A0ABS1J8Y5</accession>
<protein>
    <recommendedName>
        <fullName evidence="3">Spore germination protein</fullName>
    </recommendedName>
</protein>
<keyword evidence="2" id="KW-1185">Reference proteome</keyword>
<dbReference type="EMBL" id="JAEQNB010000002">
    <property type="protein sequence ID" value="MBL0386736.1"/>
    <property type="molecule type" value="Genomic_DNA"/>
</dbReference>
<reference evidence="1 2" key="1">
    <citation type="submission" date="2021-01" db="EMBL/GenBank/DDBJ databases">
        <title>Tumebacillus sp. strain ITR2 16S ribosomal RNA gene Genome sequencing and assembly.</title>
        <authorList>
            <person name="Kang M."/>
        </authorList>
    </citation>
    <scope>NUCLEOTIDE SEQUENCE [LARGE SCALE GENOMIC DNA]</scope>
    <source>
        <strain evidence="1 2">ITR2</strain>
    </source>
</reference>
<comment type="caution">
    <text evidence="1">The sequence shown here is derived from an EMBL/GenBank/DDBJ whole genome shotgun (WGS) entry which is preliminary data.</text>
</comment>
<dbReference type="RefSeq" id="WP_201633753.1">
    <property type="nucleotide sequence ID" value="NZ_JAEQNB010000002.1"/>
</dbReference>
<gene>
    <name evidence="1" type="ORF">JJB07_08730</name>
</gene>
<sequence length="99" mass="10828">MFPRNKSRQLVIANAKVLFVANSAVLQIGDVYGCVDPFSYGEAYGGYRGAPSFITKETAEPINTNLHFANQTDEDTTDSNFIGEGQETIIPNIRGVKAR</sequence>
<dbReference type="Proteomes" id="UP000602284">
    <property type="component" value="Unassembled WGS sequence"/>
</dbReference>
<organism evidence="1 2">
    <name type="scientific">Tumebacillus amylolyticus</name>
    <dbReference type="NCBI Taxonomy" id="2801339"/>
    <lineage>
        <taxon>Bacteria</taxon>
        <taxon>Bacillati</taxon>
        <taxon>Bacillota</taxon>
        <taxon>Bacilli</taxon>
        <taxon>Bacillales</taxon>
        <taxon>Alicyclobacillaceae</taxon>
        <taxon>Tumebacillus</taxon>
    </lineage>
</organism>